<feature type="transmembrane region" description="Helical" evidence="1">
    <location>
        <begin position="115"/>
        <end position="139"/>
    </location>
</feature>
<dbReference type="EMBL" id="JADGKB010000035">
    <property type="protein sequence ID" value="KAJ3257683.1"/>
    <property type="molecule type" value="Genomic_DNA"/>
</dbReference>
<evidence type="ECO:0000313" key="2">
    <source>
        <dbReference type="EMBL" id="KAJ3257683.1"/>
    </source>
</evidence>
<name>A0AAD5UH95_9FUNG</name>
<evidence type="ECO:0000313" key="3">
    <source>
        <dbReference type="Proteomes" id="UP001210925"/>
    </source>
</evidence>
<keyword evidence="1" id="KW-0812">Transmembrane</keyword>
<protein>
    <submittedName>
        <fullName evidence="2">Uncharacterized protein</fullName>
    </submittedName>
</protein>
<keyword evidence="1" id="KW-1133">Transmembrane helix</keyword>
<sequence>MFDDISSLLLGETSSLESTPTQLENMVVKTTAVPTITALPVNVVHNTGTAKVPLVTSSNRHSKTLSKNSTSTSTIATTTTSHIIEATSSSIEIIGDPSASSPTPTPTETSKLSKYGTTIIVGLGVVAMLFILVVFILIGKHRRVKKKQKYHDRGAPNPNFDYVEMAECATTNPACKLPQEGLEYVDPETIATPPLTTQQSNFSFTKESESNSFKVNGRKHSFEAESRNLQVPEPIFHLTDDIPRLKKKHTVPAIHSIPLQAEIVSQPDYAGVAVEILTDEE</sequence>
<keyword evidence="1" id="KW-0472">Membrane</keyword>
<reference evidence="2" key="1">
    <citation type="submission" date="2020-05" db="EMBL/GenBank/DDBJ databases">
        <title>Phylogenomic resolution of chytrid fungi.</title>
        <authorList>
            <person name="Stajich J.E."/>
            <person name="Amses K."/>
            <person name="Simmons R."/>
            <person name="Seto K."/>
            <person name="Myers J."/>
            <person name="Bonds A."/>
            <person name="Quandt C.A."/>
            <person name="Barry K."/>
            <person name="Liu P."/>
            <person name="Grigoriev I."/>
            <person name="Longcore J.E."/>
            <person name="James T.Y."/>
        </authorList>
    </citation>
    <scope>NUCLEOTIDE SEQUENCE</scope>
    <source>
        <strain evidence="2">PLAUS21</strain>
    </source>
</reference>
<dbReference type="Proteomes" id="UP001210925">
    <property type="component" value="Unassembled WGS sequence"/>
</dbReference>
<dbReference type="AlphaFoldDB" id="A0AAD5UH95"/>
<comment type="caution">
    <text evidence="2">The sequence shown here is derived from an EMBL/GenBank/DDBJ whole genome shotgun (WGS) entry which is preliminary data.</text>
</comment>
<organism evidence="2 3">
    <name type="scientific">Boothiomyces macroporosus</name>
    <dbReference type="NCBI Taxonomy" id="261099"/>
    <lineage>
        <taxon>Eukaryota</taxon>
        <taxon>Fungi</taxon>
        <taxon>Fungi incertae sedis</taxon>
        <taxon>Chytridiomycota</taxon>
        <taxon>Chytridiomycota incertae sedis</taxon>
        <taxon>Chytridiomycetes</taxon>
        <taxon>Rhizophydiales</taxon>
        <taxon>Terramycetaceae</taxon>
        <taxon>Boothiomyces</taxon>
    </lineage>
</organism>
<proteinExistence type="predicted"/>
<accession>A0AAD5UH95</accession>
<keyword evidence="3" id="KW-1185">Reference proteome</keyword>
<gene>
    <name evidence="2" type="ORF">HK103_004310</name>
</gene>
<evidence type="ECO:0000256" key="1">
    <source>
        <dbReference type="SAM" id="Phobius"/>
    </source>
</evidence>